<dbReference type="NCBIfam" id="NF008168">
    <property type="entry name" value="PRK10917.2-2"/>
    <property type="match status" value="1"/>
</dbReference>
<evidence type="ECO:0000259" key="10">
    <source>
        <dbReference type="PROSITE" id="PS51194"/>
    </source>
</evidence>
<keyword evidence="7" id="KW-0234">DNA repair</keyword>
<evidence type="ECO:0000256" key="7">
    <source>
        <dbReference type="ARBA" id="ARBA00023204"/>
    </source>
</evidence>
<dbReference type="Pfam" id="PF19833">
    <property type="entry name" value="RecG_dom3_C"/>
    <property type="match status" value="1"/>
</dbReference>
<dbReference type="PANTHER" id="PTHR47964">
    <property type="entry name" value="ATP-DEPENDENT DNA HELICASE HOMOLOG RECG, CHLOROPLASTIC"/>
    <property type="match status" value="1"/>
</dbReference>
<keyword evidence="6" id="KW-0238">DNA-binding</keyword>
<dbReference type="PANTHER" id="PTHR47964:SF1">
    <property type="entry name" value="ATP-DEPENDENT DNA HELICASE HOMOLOG RECG, CHLOROPLASTIC"/>
    <property type="match status" value="1"/>
</dbReference>
<dbReference type="PROSITE" id="PS51194">
    <property type="entry name" value="HELICASE_CTER"/>
    <property type="match status" value="1"/>
</dbReference>
<dbReference type="InterPro" id="IPR012340">
    <property type="entry name" value="NA-bd_OB-fold"/>
</dbReference>
<dbReference type="InterPro" id="IPR045562">
    <property type="entry name" value="RecG_dom3_C"/>
</dbReference>
<accession>A0A844H269</accession>
<name>A0A844H269_9RHOB</name>
<evidence type="ECO:0000256" key="4">
    <source>
        <dbReference type="ARBA" id="ARBA00022806"/>
    </source>
</evidence>
<dbReference type="NCBIfam" id="NF008164">
    <property type="entry name" value="PRK10917.1-2"/>
    <property type="match status" value="1"/>
</dbReference>
<keyword evidence="4 11" id="KW-0347">Helicase</keyword>
<dbReference type="GO" id="GO:0016787">
    <property type="term" value="F:hydrolase activity"/>
    <property type="evidence" value="ECO:0007669"/>
    <property type="project" value="UniProtKB-KW"/>
</dbReference>
<dbReference type="InterPro" id="IPR027417">
    <property type="entry name" value="P-loop_NTPase"/>
</dbReference>
<reference evidence="11 12" key="1">
    <citation type="submission" date="2019-11" db="EMBL/GenBank/DDBJ databases">
        <authorList>
            <person name="Dong K."/>
        </authorList>
    </citation>
    <scope>NUCLEOTIDE SEQUENCE [LARGE SCALE GENOMIC DNA]</scope>
    <source>
        <strain evidence="11 12">JCM 17370</strain>
    </source>
</reference>
<dbReference type="GO" id="GO:0003677">
    <property type="term" value="F:DNA binding"/>
    <property type="evidence" value="ECO:0007669"/>
    <property type="project" value="UniProtKB-KW"/>
</dbReference>
<dbReference type="InterPro" id="IPR047112">
    <property type="entry name" value="RecG/Mfd"/>
</dbReference>
<dbReference type="AlphaFoldDB" id="A0A844H269"/>
<protein>
    <recommendedName>
        <fullName evidence="8">Probable DNA 3'-5' helicase RecG</fullName>
    </recommendedName>
</protein>
<sequence>MAGSGAGIGPGPARPSAGRPPALFPLFAGIETLPGVGPRAAEALEQMGVTRPRDLILTLPHSGIRRRRIASLAEARPPEIVTLTVTVQRHAPAPARGRPWRVYCSDGRNDLQLVFFHARKDWIESQLPLGARRLVSGKVELFDGMAQMVHPDHIGAETSAQPPDFEPVYPLSGRLTQGLMQKAVHAALDRLPAVAEWIDASVVAREGWPGWAEALHAAHAPNGVENLSGTDPARARLAYDELFAHQVTLALLRRDRRRQRGVETMGDGALRARVLAGLPWPPTGAQSRAVAEIAADMAAPRRMNRLLQGDVGAGKTLVAFLAALNAVEAGGQAVLMAPTEILARQHYRALEPFARLAGIRLEALTGRDKGDARANILTDLAEGRIDILVGTHAVIQKTVHFHDLRLAIIDEQHRFGVNQRMELGAKGHLPPDMLVMTATPIPRSLALAQFGDMDLSVLDEKPPGRQPIRTTVLPDSRIDEVVEHLARALDGGARAYWVCPLVEESEAVDLTGAEARFKALRARFGDQVRLVHGQMPPEERDAAMADFAAGRAGILVATTVIEVGVDVPQATIMVIERAESFGLAQLHQLRGRVGRGTGASSCLLMYQEPLSETGRRRLSILRETEDGFRIAEEDLAIRGAGDVIGTAQSGLPRFRIADIERQSGLMALARKDAQAFLERDPDMQGDRAQAVRFLLWLMEQDRAIRMISAG</sequence>
<comment type="caution">
    <text evidence="11">The sequence shown here is derived from an EMBL/GenBank/DDBJ whole genome shotgun (WGS) entry which is preliminary data.</text>
</comment>
<dbReference type="InterPro" id="IPR011545">
    <property type="entry name" value="DEAD/DEAH_box_helicase_dom"/>
</dbReference>
<evidence type="ECO:0000256" key="1">
    <source>
        <dbReference type="ARBA" id="ARBA00022741"/>
    </source>
</evidence>
<evidence type="ECO:0000256" key="8">
    <source>
        <dbReference type="ARBA" id="ARBA00049819"/>
    </source>
</evidence>
<dbReference type="SUPFAM" id="SSF50249">
    <property type="entry name" value="Nucleic acid-binding proteins"/>
    <property type="match status" value="1"/>
</dbReference>
<dbReference type="RefSeq" id="WP_155064530.1">
    <property type="nucleotide sequence ID" value="NZ_WMIF01000012.1"/>
</dbReference>
<evidence type="ECO:0000313" key="11">
    <source>
        <dbReference type="EMBL" id="MTH34976.1"/>
    </source>
</evidence>
<dbReference type="CDD" id="cd04488">
    <property type="entry name" value="RecG_wedge_OBF"/>
    <property type="match status" value="1"/>
</dbReference>
<dbReference type="GO" id="GO:0003678">
    <property type="term" value="F:DNA helicase activity"/>
    <property type="evidence" value="ECO:0007669"/>
    <property type="project" value="TreeGrafter"/>
</dbReference>
<feature type="domain" description="Helicase ATP-binding" evidence="9">
    <location>
        <begin position="296"/>
        <end position="458"/>
    </location>
</feature>
<keyword evidence="1" id="KW-0547">Nucleotide-binding</keyword>
<dbReference type="CDD" id="cd17992">
    <property type="entry name" value="DEXHc_RecG"/>
    <property type="match status" value="1"/>
</dbReference>
<dbReference type="GO" id="GO:0006281">
    <property type="term" value="P:DNA repair"/>
    <property type="evidence" value="ECO:0007669"/>
    <property type="project" value="UniProtKB-KW"/>
</dbReference>
<keyword evidence="3" id="KW-0378">Hydrolase</keyword>
<dbReference type="SMART" id="SM00487">
    <property type="entry name" value="DEXDc"/>
    <property type="match status" value="1"/>
</dbReference>
<evidence type="ECO:0000256" key="5">
    <source>
        <dbReference type="ARBA" id="ARBA00022840"/>
    </source>
</evidence>
<evidence type="ECO:0000256" key="6">
    <source>
        <dbReference type="ARBA" id="ARBA00023125"/>
    </source>
</evidence>
<dbReference type="InterPro" id="IPR014001">
    <property type="entry name" value="Helicase_ATP-bd"/>
</dbReference>
<keyword evidence="2" id="KW-0227">DNA damage</keyword>
<gene>
    <name evidence="11" type="primary">recG</name>
    <name evidence="11" type="ORF">GL279_10225</name>
</gene>
<dbReference type="InterPro" id="IPR033454">
    <property type="entry name" value="RecG_wedge"/>
</dbReference>
<evidence type="ECO:0000313" key="12">
    <source>
        <dbReference type="Proteomes" id="UP000442533"/>
    </source>
</evidence>
<dbReference type="Gene3D" id="3.40.50.300">
    <property type="entry name" value="P-loop containing nucleotide triphosphate hydrolases"/>
    <property type="match status" value="2"/>
</dbReference>
<dbReference type="OrthoDB" id="9804325at2"/>
<evidence type="ECO:0000256" key="3">
    <source>
        <dbReference type="ARBA" id="ARBA00022801"/>
    </source>
</evidence>
<dbReference type="SUPFAM" id="SSF52540">
    <property type="entry name" value="P-loop containing nucleoside triphosphate hydrolases"/>
    <property type="match status" value="2"/>
</dbReference>
<dbReference type="Pfam" id="PF00271">
    <property type="entry name" value="Helicase_C"/>
    <property type="match status" value="1"/>
</dbReference>
<evidence type="ECO:0000256" key="2">
    <source>
        <dbReference type="ARBA" id="ARBA00022763"/>
    </source>
</evidence>
<keyword evidence="5" id="KW-0067">ATP-binding</keyword>
<evidence type="ECO:0000259" key="9">
    <source>
        <dbReference type="PROSITE" id="PS51192"/>
    </source>
</evidence>
<dbReference type="Proteomes" id="UP000442533">
    <property type="component" value="Unassembled WGS sequence"/>
</dbReference>
<dbReference type="EMBL" id="WMIF01000012">
    <property type="protein sequence ID" value="MTH34976.1"/>
    <property type="molecule type" value="Genomic_DNA"/>
</dbReference>
<dbReference type="NCBIfam" id="NF008165">
    <property type="entry name" value="PRK10917.1-3"/>
    <property type="match status" value="1"/>
</dbReference>
<keyword evidence="12" id="KW-1185">Reference proteome</keyword>
<dbReference type="GO" id="GO:0005524">
    <property type="term" value="F:ATP binding"/>
    <property type="evidence" value="ECO:0007669"/>
    <property type="project" value="UniProtKB-KW"/>
</dbReference>
<feature type="domain" description="Helicase C-terminal" evidence="10">
    <location>
        <begin position="477"/>
        <end position="636"/>
    </location>
</feature>
<dbReference type="Pfam" id="PF00270">
    <property type="entry name" value="DEAD"/>
    <property type="match status" value="1"/>
</dbReference>
<organism evidence="11 12">
    <name type="scientific">Paracoccus limosus</name>
    <dbReference type="NCBI Taxonomy" id="913252"/>
    <lineage>
        <taxon>Bacteria</taxon>
        <taxon>Pseudomonadati</taxon>
        <taxon>Pseudomonadota</taxon>
        <taxon>Alphaproteobacteria</taxon>
        <taxon>Rhodobacterales</taxon>
        <taxon>Paracoccaceae</taxon>
        <taxon>Paracoccus</taxon>
    </lineage>
</organism>
<dbReference type="InterPro" id="IPR001650">
    <property type="entry name" value="Helicase_C-like"/>
</dbReference>
<proteinExistence type="predicted"/>
<dbReference type="Pfam" id="PF17191">
    <property type="entry name" value="RecG_wedge"/>
    <property type="match status" value="1"/>
</dbReference>
<dbReference type="PROSITE" id="PS51192">
    <property type="entry name" value="HELICASE_ATP_BIND_1"/>
    <property type="match status" value="1"/>
</dbReference>
<dbReference type="Gene3D" id="2.40.50.140">
    <property type="entry name" value="Nucleic acid-binding proteins"/>
    <property type="match status" value="1"/>
</dbReference>
<dbReference type="SMART" id="SM00490">
    <property type="entry name" value="HELICc"/>
    <property type="match status" value="1"/>
</dbReference>